<name>A0ACB9CCI9_9ASTR</name>
<evidence type="ECO:0000313" key="2">
    <source>
        <dbReference type="Proteomes" id="UP001056120"/>
    </source>
</evidence>
<dbReference type="EMBL" id="CM042038">
    <property type="protein sequence ID" value="KAI3731953.1"/>
    <property type="molecule type" value="Genomic_DNA"/>
</dbReference>
<reference evidence="2" key="1">
    <citation type="journal article" date="2022" name="Mol. Ecol. Resour.">
        <title>The genomes of chicory, endive, great burdock and yacon provide insights into Asteraceae palaeo-polyploidization history and plant inulin production.</title>
        <authorList>
            <person name="Fan W."/>
            <person name="Wang S."/>
            <person name="Wang H."/>
            <person name="Wang A."/>
            <person name="Jiang F."/>
            <person name="Liu H."/>
            <person name="Zhao H."/>
            <person name="Xu D."/>
            <person name="Zhang Y."/>
        </authorList>
    </citation>
    <scope>NUCLEOTIDE SEQUENCE [LARGE SCALE GENOMIC DNA]</scope>
    <source>
        <strain evidence="2">cv. Yunnan</strain>
    </source>
</reference>
<keyword evidence="2" id="KW-1185">Reference proteome</keyword>
<organism evidence="1 2">
    <name type="scientific">Smallanthus sonchifolius</name>
    <dbReference type="NCBI Taxonomy" id="185202"/>
    <lineage>
        <taxon>Eukaryota</taxon>
        <taxon>Viridiplantae</taxon>
        <taxon>Streptophyta</taxon>
        <taxon>Embryophyta</taxon>
        <taxon>Tracheophyta</taxon>
        <taxon>Spermatophyta</taxon>
        <taxon>Magnoliopsida</taxon>
        <taxon>eudicotyledons</taxon>
        <taxon>Gunneridae</taxon>
        <taxon>Pentapetalae</taxon>
        <taxon>asterids</taxon>
        <taxon>campanulids</taxon>
        <taxon>Asterales</taxon>
        <taxon>Asteraceae</taxon>
        <taxon>Asteroideae</taxon>
        <taxon>Heliantheae alliance</taxon>
        <taxon>Millerieae</taxon>
        <taxon>Smallanthus</taxon>
    </lineage>
</organism>
<protein>
    <submittedName>
        <fullName evidence="1">Uncharacterized protein</fullName>
    </submittedName>
</protein>
<comment type="caution">
    <text evidence="1">The sequence shown here is derived from an EMBL/GenBank/DDBJ whole genome shotgun (WGS) entry which is preliminary data.</text>
</comment>
<sequence length="409" mass="45378">MLDNSDMFESSTCFDPNSSTHHQQLLLDHHDVSNFHQIPNFSAMEPPADHHLHHHPHLMNIETHQQINWTHNLHDPPPPDLLNLFQLPKFSSSICFSNPTHIDQNSGQPFYDPVLPLNIPPQPPFFRELLNSLPNGFNLAGCGSVFGDMDIDRGEQSHNLYHDGDAVLEFGGGIINGKGNRDNKDTKHFATEKHRRQQMGGKYEALKSLIPNPTKSDRASIVGDGIEYINELKRTVEELKILVDRKRCNRGRVKKHKTEDHSTLDVESIYTRSGGGGGGGGGGLGGGGGGDAGHDQQAYNGNSTSTMRSSWLQRKSKNTEIDVRIIDDEVTIKLVQQKRINCLLVVSKVLDDLQLDLHHVAGGLIGDFYSYLFNTKICEGSSVYASAIANKLIEVVDKQYATMPVTSSY</sequence>
<proteinExistence type="predicted"/>
<accession>A0ACB9CCI9</accession>
<gene>
    <name evidence="1" type="ORF">L1987_63146</name>
</gene>
<evidence type="ECO:0000313" key="1">
    <source>
        <dbReference type="EMBL" id="KAI3731953.1"/>
    </source>
</evidence>
<dbReference type="Proteomes" id="UP001056120">
    <property type="component" value="Linkage Group LG21"/>
</dbReference>
<reference evidence="1 2" key="2">
    <citation type="journal article" date="2022" name="Mol. Ecol. Resour.">
        <title>The genomes of chicory, endive, great burdock and yacon provide insights into Asteraceae paleo-polyploidization history and plant inulin production.</title>
        <authorList>
            <person name="Fan W."/>
            <person name="Wang S."/>
            <person name="Wang H."/>
            <person name="Wang A."/>
            <person name="Jiang F."/>
            <person name="Liu H."/>
            <person name="Zhao H."/>
            <person name="Xu D."/>
            <person name="Zhang Y."/>
        </authorList>
    </citation>
    <scope>NUCLEOTIDE SEQUENCE [LARGE SCALE GENOMIC DNA]</scope>
    <source>
        <strain evidence="2">cv. Yunnan</strain>
        <tissue evidence="1">Leaves</tissue>
    </source>
</reference>